<evidence type="ECO:0000256" key="7">
    <source>
        <dbReference type="ARBA" id="ARBA00023136"/>
    </source>
</evidence>
<sequence length="307" mass="33360">MDVLLLIISEIIAPVFVLIFVGVLLQRKFQMDLSTLSKVNFYYLIPAVIFLRIYESSLSFELIGNVLLFLFIQAAGLWLASYAGSKIFGYQRDYRVTLQNSILLNNQGNFGLPVNALVFRNDPFAASIQIIIMTFQNILTFTYGVFSMGASQQGAKKAAASFVKMPVLHALLLGLLFSWAGITLPAAIAIPLDSAAAGFLAVALMSLGAQVAYLKLNKNLGIVAFSSFLRLLFSPMLALAVIWLLDLSGMMAQALLISSAFPTSRNSAAIALEYDNNPDLAAQMVLVSTILSSITVTAVVYIAFILF</sequence>
<keyword evidence="10" id="KW-1185">Reference proteome</keyword>
<organism evidence="9 10">
    <name type="scientific">Thalassorhabdus alkalitolerans</name>
    <dbReference type="NCBI Taxonomy" id="2282697"/>
    <lineage>
        <taxon>Bacteria</taxon>
        <taxon>Bacillati</taxon>
        <taxon>Bacillota</taxon>
        <taxon>Bacilli</taxon>
        <taxon>Bacillales</taxon>
        <taxon>Bacillaceae</taxon>
        <taxon>Thalassorhabdus</taxon>
    </lineage>
</organism>
<evidence type="ECO:0000256" key="4">
    <source>
        <dbReference type="ARBA" id="ARBA00022475"/>
    </source>
</evidence>
<evidence type="ECO:0000256" key="2">
    <source>
        <dbReference type="ARBA" id="ARBA00010145"/>
    </source>
</evidence>
<feature type="transmembrane region" description="Helical" evidence="8">
    <location>
        <begin position="167"/>
        <end position="190"/>
    </location>
</feature>
<dbReference type="InterPro" id="IPR038770">
    <property type="entry name" value="Na+/solute_symporter_sf"/>
</dbReference>
<evidence type="ECO:0000313" key="9">
    <source>
        <dbReference type="EMBL" id="MFC5712442.1"/>
    </source>
</evidence>
<keyword evidence="7 8" id="KW-0472">Membrane</keyword>
<feature type="transmembrane region" description="Helical" evidence="8">
    <location>
        <begin position="124"/>
        <end position="146"/>
    </location>
</feature>
<dbReference type="Pfam" id="PF03547">
    <property type="entry name" value="Mem_trans"/>
    <property type="match status" value="2"/>
</dbReference>
<evidence type="ECO:0000313" key="10">
    <source>
        <dbReference type="Proteomes" id="UP001596142"/>
    </source>
</evidence>
<feature type="transmembrane region" description="Helical" evidence="8">
    <location>
        <begin position="196"/>
        <end position="216"/>
    </location>
</feature>
<gene>
    <name evidence="9" type="ORF">ACFPU1_06590</name>
</gene>
<dbReference type="RefSeq" id="WP_385939585.1">
    <property type="nucleotide sequence ID" value="NZ_JBHSOZ010000003.1"/>
</dbReference>
<name>A0ABW0YM24_9BACI</name>
<evidence type="ECO:0000256" key="3">
    <source>
        <dbReference type="ARBA" id="ARBA00022448"/>
    </source>
</evidence>
<keyword evidence="3" id="KW-0813">Transport</keyword>
<keyword evidence="6 8" id="KW-1133">Transmembrane helix</keyword>
<evidence type="ECO:0000256" key="5">
    <source>
        <dbReference type="ARBA" id="ARBA00022692"/>
    </source>
</evidence>
<evidence type="ECO:0000256" key="1">
    <source>
        <dbReference type="ARBA" id="ARBA00004651"/>
    </source>
</evidence>
<dbReference type="Proteomes" id="UP001596142">
    <property type="component" value="Unassembled WGS sequence"/>
</dbReference>
<evidence type="ECO:0000256" key="6">
    <source>
        <dbReference type="ARBA" id="ARBA00022989"/>
    </source>
</evidence>
<dbReference type="PANTHER" id="PTHR36838:SF1">
    <property type="entry name" value="SLR1864 PROTEIN"/>
    <property type="match status" value="1"/>
</dbReference>
<reference evidence="10" key="1">
    <citation type="journal article" date="2019" name="Int. J. Syst. Evol. Microbiol.">
        <title>The Global Catalogue of Microorganisms (GCM) 10K type strain sequencing project: providing services to taxonomists for standard genome sequencing and annotation.</title>
        <authorList>
            <consortium name="The Broad Institute Genomics Platform"/>
            <consortium name="The Broad Institute Genome Sequencing Center for Infectious Disease"/>
            <person name="Wu L."/>
            <person name="Ma J."/>
        </authorList>
    </citation>
    <scope>NUCLEOTIDE SEQUENCE [LARGE SCALE GENOMIC DNA]</scope>
    <source>
        <strain evidence="10">CECT 7184</strain>
    </source>
</reference>
<dbReference type="PANTHER" id="PTHR36838">
    <property type="entry name" value="AUXIN EFFLUX CARRIER FAMILY PROTEIN"/>
    <property type="match status" value="1"/>
</dbReference>
<feature type="transmembrane region" description="Helical" evidence="8">
    <location>
        <begin position="281"/>
        <end position="306"/>
    </location>
</feature>
<evidence type="ECO:0000256" key="8">
    <source>
        <dbReference type="SAM" id="Phobius"/>
    </source>
</evidence>
<comment type="similarity">
    <text evidence="2">Belongs to the auxin efflux carrier (TC 2.A.69) family.</text>
</comment>
<dbReference type="EMBL" id="JBHSOZ010000003">
    <property type="protein sequence ID" value="MFC5712442.1"/>
    <property type="molecule type" value="Genomic_DNA"/>
</dbReference>
<feature type="transmembrane region" description="Helical" evidence="8">
    <location>
        <begin position="6"/>
        <end position="25"/>
    </location>
</feature>
<feature type="transmembrane region" description="Helical" evidence="8">
    <location>
        <begin position="66"/>
        <end position="84"/>
    </location>
</feature>
<keyword evidence="4" id="KW-1003">Cell membrane</keyword>
<dbReference type="Gene3D" id="1.20.1530.20">
    <property type="match status" value="1"/>
</dbReference>
<keyword evidence="5 8" id="KW-0812">Transmembrane</keyword>
<protein>
    <submittedName>
        <fullName evidence="9">AEC family transporter</fullName>
    </submittedName>
</protein>
<dbReference type="InterPro" id="IPR004776">
    <property type="entry name" value="Mem_transp_PIN-like"/>
</dbReference>
<comment type="subcellular location">
    <subcellularLocation>
        <location evidence="1">Cell membrane</location>
        <topology evidence="1">Multi-pass membrane protein</topology>
    </subcellularLocation>
</comment>
<comment type="caution">
    <text evidence="9">The sequence shown here is derived from an EMBL/GenBank/DDBJ whole genome shotgun (WGS) entry which is preliminary data.</text>
</comment>
<accession>A0ABW0YM24</accession>
<proteinExistence type="inferred from homology"/>